<protein>
    <submittedName>
        <fullName evidence="3">Dynein heavy chain</fullName>
    </submittedName>
</protein>
<sequence>AQLLTRTVNLERKELEQQRQALLEEVNANKKDAEVLEEQLLARLSETEGNLLDDDSLIEVLAKTKKMTEEVQEKLRSAVIMEQKINEARREYLPTAT</sequence>
<dbReference type="Proteomes" id="UP000265618">
    <property type="component" value="Unassembled WGS sequence"/>
</dbReference>
<comment type="caution">
    <text evidence="3">The sequence shown here is derived from an EMBL/GenBank/DDBJ whole genome shotgun (WGS) entry which is preliminary data.</text>
</comment>
<dbReference type="GO" id="GO:0051959">
    <property type="term" value="F:dynein light intermediate chain binding"/>
    <property type="evidence" value="ECO:0007669"/>
    <property type="project" value="InterPro"/>
</dbReference>
<organism evidence="3 4">
    <name type="scientific">Kipferlia bialata</name>
    <dbReference type="NCBI Taxonomy" id="797122"/>
    <lineage>
        <taxon>Eukaryota</taxon>
        <taxon>Metamonada</taxon>
        <taxon>Carpediemonas-like organisms</taxon>
        <taxon>Kipferlia</taxon>
    </lineage>
</organism>
<dbReference type="GO" id="GO:0007018">
    <property type="term" value="P:microtubule-based movement"/>
    <property type="evidence" value="ECO:0007669"/>
    <property type="project" value="InterPro"/>
</dbReference>
<proteinExistence type="predicted"/>
<reference evidence="3 4" key="1">
    <citation type="journal article" date="2018" name="PLoS ONE">
        <title>The draft genome of Kipferlia bialata reveals reductive genome evolution in fornicate parasites.</title>
        <authorList>
            <person name="Tanifuji G."/>
            <person name="Takabayashi S."/>
            <person name="Kume K."/>
            <person name="Takagi M."/>
            <person name="Nakayama T."/>
            <person name="Kamikawa R."/>
            <person name="Inagaki Y."/>
            <person name="Hashimoto T."/>
        </authorList>
    </citation>
    <scope>NUCLEOTIDE SEQUENCE [LARGE SCALE GENOMIC DNA]</scope>
    <source>
        <strain evidence="3">NY0173</strain>
    </source>
</reference>
<evidence type="ECO:0000313" key="4">
    <source>
        <dbReference type="Proteomes" id="UP000265618"/>
    </source>
</evidence>
<dbReference type="PANTHER" id="PTHR22878:SF69">
    <property type="entry name" value="DYNEIN HEAVY CHAIN"/>
    <property type="match status" value="1"/>
</dbReference>
<dbReference type="InterPro" id="IPR026983">
    <property type="entry name" value="DHC"/>
</dbReference>
<dbReference type="GO" id="GO:0030286">
    <property type="term" value="C:dynein complex"/>
    <property type="evidence" value="ECO:0007669"/>
    <property type="project" value="InterPro"/>
</dbReference>
<dbReference type="AlphaFoldDB" id="A0A9K3DDU8"/>
<gene>
    <name evidence="3" type="ORF">KIPB_017109</name>
</gene>
<feature type="non-terminal residue" evidence="3">
    <location>
        <position position="1"/>
    </location>
</feature>
<evidence type="ECO:0000256" key="1">
    <source>
        <dbReference type="SAM" id="Coils"/>
    </source>
</evidence>
<keyword evidence="1" id="KW-0175">Coiled coil</keyword>
<keyword evidence="4" id="KW-1185">Reference proteome</keyword>
<dbReference type="Gene3D" id="6.10.140.1060">
    <property type="match status" value="1"/>
</dbReference>
<feature type="coiled-coil region" evidence="1">
    <location>
        <begin position="1"/>
        <end position="43"/>
    </location>
</feature>
<evidence type="ECO:0000313" key="3">
    <source>
        <dbReference type="EMBL" id="GIQ92991.1"/>
    </source>
</evidence>
<dbReference type="Pfam" id="PF12781">
    <property type="entry name" value="AAA_9"/>
    <property type="match status" value="1"/>
</dbReference>
<dbReference type="GO" id="GO:0045505">
    <property type="term" value="F:dynein intermediate chain binding"/>
    <property type="evidence" value="ECO:0007669"/>
    <property type="project" value="InterPro"/>
</dbReference>
<dbReference type="InterPro" id="IPR035706">
    <property type="entry name" value="AAA_9"/>
</dbReference>
<evidence type="ECO:0000259" key="2">
    <source>
        <dbReference type="Pfam" id="PF12781"/>
    </source>
</evidence>
<feature type="non-terminal residue" evidence="3">
    <location>
        <position position="97"/>
    </location>
</feature>
<dbReference type="OrthoDB" id="10251809at2759"/>
<feature type="domain" description="Dynein heavy chain ATP-binding dynein motor region" evidence="2">
    <location>
        <begin position="2"/>
        <end position="71"/>
    </location>
</feature>
<dbReference type="EMBL" id="BDIP01011103">
    <property type="protein sequence ID" value="GIQ92991.1"/>
    <property type="molecule type" value="Genomic_DNA"/>
</dbReference>
<accession>A0A9K3DDU8</accession>
<name>A0A9K3DDU8_9EUKA</name>
<dbReference type="PANTHER" id="PTHR22878">
    <property type="entry name" value="DYNEIN HEAVY CHAIN 6, AXONEMAL-LIKE-RELATED"/>
    <property type="match status" value="1"/>
</dbReference>